<evidence type="ECO:0008006" key="3">
    <source>
        <dbReference type="Google" id="ProtNLM"/>
    </source>
</evidence>
<comment type="caution">
    <text evidence="1">The sequence shown here is derived from an EMBL/GenBank/DDBJ whole genome shotgun (WGS) entry which is preliminary data.</text>
</comment>
<name>A0ABY1NZY0_9FLAO</name>
<reference evidence="1 2" key="1">
    <citation type="submission" date="2017-05" db="EMBL/GenBank/DDBJ databases">
        <authorList>
            <person name="Varghese N."/>
            <person name="Submissions S."/>
        </authorList>
    </citation>
    <scope>NUCLEOTIDE SEQUENCE [LARGE SCALE GENOMIC DNA]</scope>
    <source>
        <strain evidence="1 2">DSM 28214</strain>
    </source>
</reference>
<dbReference type="EMBL" id="FXTZ01000006">
    <property type="protein sequence ID" value="SMP21480.1"/>
    <property type="molecule type" value="Genomic_DNA"/>
</dbReference>
<dbReference type="Proteomes" id="UP001157960">
    <property type="component" value="Unassembled WGS sequence"/>
</dbReference>
<evidence type="ECO:0000313" key="2">
    <source>
        <dbReference type="Proteomes" id="UP001157960"/>
    </source>
</evidence>
<evidence type="ECO:0000313" key="1">
    <source>
        <dbReference type="EMBL" id="SMP21480.1"/>
    </source>
</evidence>
<sequence>MKILYDLKRNTMLFTVSLSELYGRKHNDLIKSKEKKQKPKKKK</sequence>
<accession>A0ABY1NZY0</accession>
<protein>
    <recommendedName>
        <fullName evidence="3">Phage protein</fullName>
    </recommendedName>
</protein>
<keyword evidence="2" id="KW-1185">Reference proteome</keyword>
<proteinExistence type="predicted"/>
<gene>
    <name evidence="1" type="ORF">SAMN06264346_10660</name>
</gene>
<organism evidence="1 2">
    <name type="scientific">Chryseobacterium profundimaris</name>
    <dbReference type="NCBI Taxonomy" id="1387275"/>
    <lineage>
        <taxon>Bacteria</taxon>
        <taxon>Pseudomonadati</taxon>
        <taxon>Bacteroidota</taxon>
        <taxon>Flavobacteriia</taxon>
        <taxon>Flavobacteriales</taxon>
        <taxon>Weeksellaceae</taxon>
        <taxon>Chryseobacterium group</taxon>
        <taxon>Chryseobacterium</taxon>
    </lineage>
</organism>